<organism evidence="9 10">
    <name type="scientific">Saccharothrix texasensis</name>
    <dbReference type="NCBI Taxonomy" id="103734"/>
    <lineage>
        <taxon>Bacteria</taxon>
        <taxon>Bacillati</taxon>
        <taxon>Actinomycetota</taxon>
        <taxon>Actinomycetes</taxon>
        <taxon>Pseudonocardiales</taxon>
        <taxon>Pseudonocardiaceae</taxon>
        <taxon>Saccharothrix</taxon>
    </lineage>
</organism>
<evidence type="ECO:0000313" key="10">
    <source>
        <dbReference type="Proteomes" id="UP000268727"/>
    </source>
</evidence>
<dbReference type="OrthoDB" id="9774600at2"/>
<dbReference type="Pfam" id="PF09594">
    <property type="entry name" value="GT87"/>
    <property type="match status" value="1"/>
</dbReference>
<name>A0A3N1GZX6_9PSEU</name>
<dbReference type="InterPro" id="IPR018584">
    <property type="entry name" value="GT87"/>
</dbReference>
<dbReference type="AlphaFoldDB" id="A0A3N1GZX6"/>
<dbReference type="InterPro" id="IPR006311">
    <property type="entry name" value="TAT_signal"/>
</dbReference>
<feature type="transmembrane region" description="Helical" evidence="8">
    <location>
        <begin position="330"/>
        <end position="349"/>
    </location>
</feature>
<comment type="similarity">
    <text evidence="7">Belongs to the glycosyltransferase 87 family.</text>
</comment>
<keyword evidence="5 8" id="KW-1133">Transmembrane helix</keyword>
<keyword evidence="10" id="KW-1185">Reference proteome</keyword>
<keyword evidence="6 8" id="KW-0472">Membrane</keyword>
<evidence type="ECO:0000313" key="9">
    <source>
        <dbReference type="EMBL" id="ROP35666.1"/>
    </source>
</evidence>
<feature type="transmembrane region" description="Helical" evidence="8">
    <location>
        <begin position="261"/>
        <end position="282"/>
    </location>
</feature>
<gene>
    <name evidence="9" type="ORF">EDD40_0905</name>
</gene>
<evidence type="ECO:0000256" key="3">
    <source>
        <dbReference type="ARBA" id="ARBA00022679"/>
    </source>
</evidence>
<dbReference type="GO" id="GO:0005886">
    <property type="term" value="C:plasma membrane"/>
    <property type="evidence" value="ECO:0007669"/>
    <property type="project" value="UniProtKB-SubCell"/>
</dbReference>
<feature type="transmembrane region" description="Helical" evidence="8">
    <location>
        <begin position="288"/>
        <end position="318"/>
    </location>
</feature>
<feature type="transmembrane region" description="Helical" evidence="8">
    <location>
        <begin position="369"/>
        <end position="391"/>
    </location>
</feature>
<evidence type="ECO:0000256" key="6">
    <source>
        <dbReference type="ARBA" id="ARBA00023136"/>
    </source>
</evidence>
<accession>A0A3N1GZX6</accession>
<evidence type="ECO:0000256" key="5">
    <source>
        <dbReference type="ARBA" id="ARBA00022989"/>
    </source>
</evidence>
<dbReference type="Proteomes" id="UP000268727">
    <property type="component" value="Unassembled WGS sequence"/>
</dbReference>
<feature type="transmembrane region" description="Helical" evidence="8">
    <location>
        <begin position="121"/>
        <end position="140"/>
    </location>
</feature>
<evidence type="ECO:0000256" key="2">
    <source>
        <dbReference type="ARBA" id="ARBA00022475"/>
    </source>
</evidence>
<dbReference type="RefSeq" id="WP_123741766.1">
    <property type="nucleotide sequence ID" value="NZ_RJKM01000001.1"/>
</dbReference>
<feature type="transmembrane region" description="Helical" evidence="8">
    <location>
        <begin position="197"/>
        <end position="218"/>
    </location>
</feature>
<reference evidence="9 10" key="1">
    <citation type="submission" date="2018-11" db="EMBL/GenBank/DDBJ databases">
        <title>Sequencing the genomes of 1000 actinobacteria strains.</title>
        <authorList>
            <person name="Klenk H.-P."/>
        </authorList>
    </citation>
    <scope>NUCLEOTIDE SEQUENCE [LARGE SCALE GENOMIC DNA]</scope>
    <source>
        <strain evidence="9 10">DSM 44231</strain>
    </source>
</reference>
<keyword evidence="3 9" id="KW-0808">Transferase</keyword>
<dbReference type="EMBL" id="RJKM01000001">
    <property type="protein sequence ID" value="ROP35666.1"/>
    <property type="molecule type" value="Genomic_DNA"/>
</dbReference>
<proteinExistence type="inferred from homology"/>
<dbReference type="PROSITE" id="PS51318">
    <property type="entry name" value="TAT"/>
    <property type="match status" value="1"/>
</dbReference>
<evidence type="ECO:0000256" key="1">
    <source>
        <dbReference type="ARBA" id="ARBA00004651"/>
    </source>
</evidence>
<sequence length="445" mass="47210">MTHLSRRRLVAIGPALAVALALAAHAVLFSGVFIPFWMIDLAVYRGAGQAVLDGQRLYETGFHNGMLFTYPPFAAVVAVPVALLPVVAAQFTWTAVGYLALSASVWMVLRLTGTTTARRNTALLVAACTAGASLLAPVQLNVLLGQVNLLLMALILLDFLPALPERYRGIATGIAAGIKLTPLFFVAYLFFTGRRRAACQALAAFAATVLVGSALLLADSRAYWLQGVFFDTTRISPNNLVVNYSLAGFFARLSAQGTAPAWALAVSAVVAVACLAGAVWAHRRGHDVVGLLVIAFGAQLVSPITWVHHGVWVVPALVWLATATWRRATVLPRVLLVLGFAWYATPLWIIGMRGPSDDLPFSFTPLGNLFVTLTGIVTPAAIVIALLPVWLPRLRPARIGPTEPGSAEPVHVAPADIAPVGVAPVDAVPEQAEPQQARPQATHTS</sequence>
<feature type="transmembrane region" description="Helical" evidence="8">
    <location>
        <begin position="64"/>
        <end position="84"/>
    </location>
</feature>
<keyword evidence="9" id="KW-0328">Glycosyltransferase</keyword>
<keyword evidence="4 8" id="KW-0812">Transmembrane</keyword>
<feature type="transmembrane region" description="Helical" evidence="8">
    <location>
        <begin position="90"/>
        <end position="109"/>
    </location>
</feature>
<keyword evidence="2" id="KW-1003">Cell membrane</keyword>
<comment type="caution">
    <text evidence="9">The sequence shown here is derived from an EMBL/GenBank/DDBJ whole genome shotgun (WGS) entry which is preliminary data.</text>
</comment>
<protein>
    <submittedName>
        <fullName evidence="9">Alpha-1,2-mannosyltransferase</fullName>
    </submittedName>
</protein>
<evidence type="ECO:0000256" key="4">
    <source>
        <dbReference type="ARBA" id="ARBA00022692"/>
    </source>
</evidence>
<comment type="subcellular location">
    <subcellularLocation>
        <location evidence="1">Cell membrane</location>
        <topology evidence="1">Multi-pass membrane protein</topology>
    </subcellularLocation>
</comment>
<feature type="transmembrane region" description="Helical" evidence="8">
    <location>
        <begin position="170"/>
        <end position="191"/>
    </location>
</feature>
<evidence type="ECO:0000256" key="7">
    <source>
        <dbReference type="ARBA" id="ARBA00024033"/>
    </source>
</evidence>
<dbReference type="GO" id="GO:0016758">
    <property type="term" value="F:hexosyltransferase activity"/>
    <property type="evidence" value="ECO:0007669"/>
    <property type="project" value="InterPro"/>
</dbReference>
<evidence type="ECO:0000256" key="8">
    <source>
        <dbReference type="SAM" id="Phobius"/>
    </source>
</evidence>